<protein>
    <submittedName>
        <fullName evidence="3">Glycosyltransferase family 25 protein</fullName>
    </submittedName>
</protein>
<sequence length="381" mass="42697">MSFLTAQGIRILQVLVASTVVLTLFFTFSHFGSENLRDGVADHVKMPDHLSTPSIPFTARAPDPKPANATLDFQEIIYLSMPYRTDRQDALSLIAAVTGLKLTMIPGVAADEIHPKAMPPHVGDNNMTGTAALGIWRAHANVWRYIIDNNIQSALVIEDDVDWDLNIKEIMGTLNWQLKYNNTMRWGNDVQQGWKEDCPYGCDWDELFVGHCGGKPNRNRLDLHQVVPEPHSPKINQLMPWAKKEMTTLWNQTESEGIRVIAPTWEPVCLMGYGLSRMGAMRMLYQIGGWKPFGHPVDNEIAWRTSAGVLSGYTMMPPAFVSWRVGGAQDSDNDAGMNAKPVNTMGNVNGKSVGLKNSVRKSLEGYFEKNWWKEIDAQRKV</sequence>
<dbReference type="Proteomes" id="UP000799428">
    <property type="component" value="Unassembled WGS sequence"/>
</dbReference>
<dbReference type="OrthoDB" id="47375at2759"/>
<keyword evidence="1" id="KW-1133">Transmembrane helix</keyword>
<evidence type="ECO:0000313" key="3">
    <source>
        <dbReference type="EMBL" id="KAF2715763.1"/>
    </source>
</evidence>
<dbReference type="AlphaFoldDB" id="A0A6G1KT15"/>
<dbReference type="Pfam" id="PF01755">
    <property type="entry name" value="Glyco_transf_25"/>
    <property type="match status" value="1"/>
</dbReference>
<feature type="domain" description="Glycosyl transferase family 25" evidence="2">
    <location>
        <begin position="137"/>
        <end position="195"/>
    </location>
</feature>
<keyword evidence="1" id="KW-0812">Transmembrane</keyword>
<keyword evidence="3" id="KW-0808">Transferase</keyword>
<evidence type="ECO:0000256" key="1">
    <source>
        <dbReference type="SAM" id="Phobius"/>
    </source>
</evidence>
<proteinExistence type="predicted"/>
<dbReference type="GO" id="GO:0016740">
    <property type="term" value="F:transferase activity"/>
    <property type="evidence" value="ECO:0007669"/>
    <property type="project" value="UniProtKB-KW"/>
</dbReference>
<dbReference type="InterPro" id="IPR002654">
    <property type="entry name" value="Glyco_trans_25"/>
</dbReference>
<feature type="transmembrane region" description="Helical" evidence="1">
    <location>
        <begin position="12"/>
        <end position="31"/>
    </location>
</feature>
<name>A0A6G1KT15_9PLEO</name>
<accession>A0A6G1KT15</accession>
<keyword evidence="1" id="KW-0472">Membrane</keyword>
<keyword evidence="4" id="KW-1185">Reference proteome</keyword>
<reference evidence="3" key="1">
    <citation type="journal article" date="2020" name="Stud. Mycol.">
        <title>101 Dothideomycetes genomes: a test case for predicting lifestyles and emergence of pathogens.</title>
        <authorList>
            <person name="Haridas S."/>
            <person name="Albert R."/>
            <person name="Binder M."/>
            <person name="Bloem J."/>
            <person name="Labutti K."/>
            <person name="Salamov A."/>
            <person name="Andreopoulos B."/>
            <person name="Baker S."/>
            <person name="Barry K."/>
            <person name="Bills G."/>
            <person name="Bluhm B."/>
            <person name="Cannon C."/>
            <person name="Castanera R."/>
            <person name="Culley D."/>
            <person name="Daum C."/>
            <person name="Ezra D."/>
            <person name="Gonzalez J."/>
            <person name="Henrissat B."/>
            <person name="Kuo A."/>
            <person name="Liang C."/>
            <person name="Lipzen A."/>
            <person name="Lutzoni F."/>
            <person name="Magnuson J."/>
            <person name="Mondo S."/>
            <person name="Nolan M."/>
            <person name="Ohm R."/>
            <person name="Pangilinan J."/>
            <person name="Park H.-J."/>
            <person name="Ramirez L."/>
            <person name="Alfaro M."/>
            <person name="Sun H."/>
            <person name="Tritt A."/>
            <person name="Yoshinaga Y."/>
            <person name="Zwiers L.-H."/>
            <person name="Turgeon B."/>
            <person name="Goodwin S."/>
            <person name="Spatafora J."/>
            <person name="Crous P."/>
            <person name="Grigoriev I."/>
        </authorList>
    </citation>
    <scope>NUCLEOTIDE SEQUENCE</scope>
    <source>
        <strain evidence="3">CBS 279.74</strain>
    </source>
</reference>
<dbReference type="EMBL" id="MU005764">
    <property type="protein sequence ID" value="KAF2715763.1"/>
    <property type="molecule type" value="Genomic_DNA"/>
</dbReference>
<gene>
    <name evidence="3" type="ORF">K504DRAFT_457900</name>
</gene>
<evidence type="ECO:0000259" key="2">
    <source>
        <dbReference type="Pfam" id="PF01755"/>
    </source>
</evidence>
<dbReference type="CDD" id="cd06532">
    <property type="entry name" value="Glyco_transf_25"/>
    <property type="match status" value="1"/>
</dbReference>
<organism evidence="3 4">
    <name type="scientific">Pleomassaria siparia CBS 279.74</name>
    <dbReference type="NCBI Taxonomy" id="1314801"/>
    <lineage>
        <taxon>Eukaryota</taxon>
        <taxon>Fungi</taxon>
        <taxon>Dikarya</taxon>
        <taxon>Ascomycota</taxon>
        <taxon>Pezizomycotina</taxon>
        <taxon>Dothideomycetes</taxon>
        <taxon>Pleosporomycetidae</taxon>
        <taxon>Pleosporales</taxon>
        <taxon>Pleomassariaceae</taxon>
        <taxon>Pleomassaria</taxon>
    </lineage>
</organism>
<evidence type="ECO:0000313" key="4">
    <source>
        <dbReference type="Proteomes" id="UP000799428"/>
    </source>
</evidence>